<reference evidence="2" key="1">
    <citation type="submission" date="2020-11" db="EMBL/GenBank/DDBJ databases">
        <authorList>
            <person name="Tran Van P."/>
        </authorList>
    </citation>
    <scope>NUCLEOTIDE SEQUENCE</scope>
</reference>
<feature type="transmembrane region" description="Helical" evidence="1">
    <location>
        <begin position="116"/>
        <end position="135"/>
    </location>
</feature>
<dbReference type="AlphaFoldDB" id="A0A7R9QSR4"/>
<dbReference type="EMBL" id="OC926759">
    <property type="protein sequence ID" value="CAD7656875.1"/>
    <property type="molecule type" value="Genomic_DNA"/>
</dbReference>
<dbReference type="EMBL" id="CAJPVJ010011934">
    <property type="protein sequence ID" value="CAG2174062.1"/>
    <property type="molecule type" value="Genomic_DNA"/>
</dbReference>
<evidence type="ECO:0000256" key="1">
    <source>
        <dbReference type="SAM" id="Phobius"/>
    </source>
</evidence>
<sequence>MCLWIPLSAPVNDGQHTWLELWATRIATVMGLVLFIDAFLTVFWSQCIASAIMQMLAALIIISIEGPTFVDFLSFALPVSQIIGLKSLWHKVALYAILTLLPFVVGLSFGCIHTAFIVGFFESLFVTGIYLYLALSPQIKGTSSGVGAGDIDVMSPAPPPYPGGNDTGAGSGGISVVTFPKPSYPYGYTTQPGANANVDHSQIAKLYWILGESLGVEAVGEHDLGRPPGARFKVSVTRSQFY</sequence>
<gene>
    <name evidence="2" type="ORF">ONB1V03_LOCUS13511</name>
</gene>
<evidence type="ECO:0000313" key="3">
    <source>
        <dbReference type="Proteomes" id="UP000728032"/>
    </source>
</evidence>
<dbReference type="GO" id="GO:0016020">
    <property type="term" value="C:membrane"/>
    <property type="evidence" value="ECO:0007669"/>
    <property type="project" value="InterPro"/>
</dbReference>
<organism evidence="2">
    <name type="scientific">Oppiella nova</name>
    <dbReference type="NCBI Taxonomy" id="334625"/>
    <lineage>
        <taxon>Eukaryota</taxon>
        <taxon>Metazoa</taxon>
        <taxon>Ecdysozoa</taxon>
        <taxon>Arthropoda</taxon>
        <taxon>Chelicerata</taxon>
        <taxon>Arachnida</taxon>
        <taxon>Acari</taxon>
        <taxon>Acariformes</taxon>
        <taxon>Sarcoptiformes</taxon>
        <taxon>Oribatida</taxon>
        <taxon>Brachypylina</taxon>
        <taxon>Oppioidea</taxon>
        <taxon>Oppiidae</taxon>
        <taxon>Oppiella</taxon>
    </lineage>
</organism>
<keyword evidence="3" id="KW-1185">Reference proteome</keyword>
<dbReference type="Proteomes" id="UP000728032">
    <property type="component" value="Unassembled WGS sequence"/>
</dbReference>
<proteinExistence type="predicted"/>
<feature type="transmembrane region" description="Helical" evidence="1">
    <location>
        <begin position="22"/>
        <end position="44"/>
    </location>
</feature>
<keyword evidence="1" id="KW-0472">Membrane</keyword>
<keyword evidence="1" id="KW-0812">Transmembrane</keyword>
<feature type="transmembrane region" description="Helical" evidence="1">
    <location>
        <begin position="88"/>
        <end position="109"/>
    </location>
</feature>
<name>A0A7R9QSR4_9ACAR</name>
<dbReference type="InterPro" id="IPR019365">
    <property type="entry name" value="TVP18/Ca-channel_flower"/>
</dbReference>
<protein>
    <submittedName>
        <fullName evidence="2">Uncharacterized protein</fullName>
    </submittedName>
</protein>
<feature type="transmembrane region" description="Helical" evidence="1">
    <location>
        <begin position="56"/>
        <end position="76"/>
    </location>
</feature>
<keyword evidence="1" id="KW-1133">Transmembrane helix</keyword>
<dbReference type="OrthoDB" id="6527327at2759"/>
<dbReference type="Pfam" id="PF10233">
    <property type="entry name" value="Cg6151-P"/>
    <property type="match status" value="1"/>
</dbReference>
<evidence type="ECO:0000313" key="2">
    <source>
        <dbReference type="EMBL" id="CAD7656875.1"/>
    </source>
</evidence>
<accession>A0A7R9QSR4</accession>